<dbReference type="EMBL" id="JABTTQ020001664">
    <property type="protein sequence ID" value="KAK6129174.1"/>
    <property type="molecule type" value="Genomic_DNA"/>
</dbReference>
<evidence type="ECO:0008006" key="4">
    <source>
        <dbReference type="Google" id="ProtNLM"/>
    </source>
</evidence>
<protein>
    <recommendedName>
        <fullName evidence="4">UDP-glycosyltransferase</fullName>
    </recommendedName>
</protein>
<name>A0ABR0V1Y4_REHGL</name>
<evidence type="ECO:0000313" key="2">
    <source>
        <dbReference type="EMBL" id="KAK6129174.1"/>
    </source>
</evidence>
<reference evidence="2 3" key="1">
    <citation type="journal article" date="2021" name="Comput. Struct. Biotechnol. J.">
        <title>De novo genome assembly of the potent medicinal plant Rehmannia glutinosa using nanopore technology.</title>
        <authorList>
            <person name="Ma L."/>
            <person name="Dong C."/>
            <person name="Song C."/>
            <person name="Wang X."/>
            <person name="Zheng X."/>
            <person name="Niu Y."/>
            <person name="Chen S."/>
            <person name="Feng W."/>
        </authorList>
    </citation>
    <scope>NUCLEOTIDE SEQUENCE [LARGE SCALE GENOMIC DNA]</scope>
    <source>
        <strain evidence="2">DH-2019</strain>
    </source>
</reference>
<keyword evidence="3" id="KW-1185">Reference proteome</keyword>
<sequence>MGKPHVMVVPCPAQGHVIPMLEFSQWLVKYGVQVTFVNTEFNHERILKSLSVSDNIQETLTMVSIPDGLELWEERDLRKVIEATLRDSPAKLESLIENINGSGEEKITCVIVDATVPWALEVAEKLGIRRAAFWTMPAAVLAMLLDIPKLMSDGVIDSNSPLLATNRLGKSAGYFWQDITSNVDYAYPKGFKDRVHKRGLMQWSSVPMLAIFGDRFKQLTYICDEWKIGLGLSKDESGIIRKGEIKDKLEHLLTDKSYKERALNLQEKIMDSIRGGSSHKNFNKFIE</sequence>
<evidence type="ECO:0000313" key="3">
    <source>
        <dbReference type="Proteomes" id="UP001318860"/>
    </source>
</evidence>
<dbReference type="PANTHER" id="PTHR11926">
    <property type="entry name" value="GLUCOSYL/GLUCURONOSYL TRANSFERASES"/>
    <property type="match status" value="1"/>
</dbReference>
<organism evidence="2 3">
    <name type="scientific">Rehmannia glutinosa</name>
    <name type="common">Chinese foxglove</name>
    <dbReference type="NCBI Taxonomy" id="99300"/>
    <lineage>
        <taxon>Eukaryota</taxon>
        <taxon>Viridiplantae</taxon>
        <taxon>Streptophyta</taxon>
        <taxon>Embryophyta</taxon>
        <taxon>Tracheophyta</taxon>
        <taxon>Spermatophyta</taxon>
        <taxon>Magnoliopsida</taxon>
        <taxon>eudicotyledons</taxon>
        <taxon>Gunneridae</taxon>
        <taxon>Pentapetalae</taxon>
        <taxon>asterids</taxon>
        <taxon>lamiids</taxon>
        <taxon>Lamiales</taxon>
        <taxon>Orobanchaceae</taxon>
        <taxon>Rehmannieae</taxon>
        <taxon>Rehmannia</taxon>
    </lineage>
</organism>
<dbReference type="PANTHER" id="PTHR11926:SF1412">
    <property type="entry name" value="UDP-GLYCOSYLTRANSFERASE 83A1-LIKE"/>
    <property type="match status" value="1"/>
</dbReference>
<gene>
    <name evidence="2" type="ORF">DH2020_037106</name>
</gene>
<dbReference type="SUPFAM" id="SSF53756">
    <property type="entry name" value="UDP-Glycosyltransferase/glycogen phosphorylase"/>
    <property type="match status" value="1"/>
</dbReference>
<evidence type="ECO:0000256" key="1">
    <source>
        <dbReference type="ARBA" id="ARBA00009995"/>
    </source>
</evidence>
<dbReference type="Proteomes" id="UP001318860">
    <property type="component" value="Unassembled WGS sequence"/>
</dbReference>
<comment type="caution">
    <text evidence="2">The sequence shown here is derived from an EMBL/GenBank/DDBJ whole genome shotgun (WGS) entry which is preliminary data.</text>
</comment>
<dbReference type="Gene3D" id="3.40.50.2000">
    <property type="entry name" value="Glycogen Phosphorylase B"/>
    <property type="match status" value="3"/>
</dbReference>
<proteinExistence type="inferred from homology"/>
<comment type="similarity">
    <text evidence="1">Belongs to the UDP-glycosyltransferase family.</text>
</comment>
<accession>A0ABR0V1Y4</accession>